<dbReference type="EMBL" id="CP071839">
    <property type="protein sequence ID" value="QTD95835.1"/>
    <property type="molecule type" value="Genomic_DNA"/>
</dbReference>
<evidence type="ECO:0000313" key="2">
    <source>
        <dbReference type="EMBL" id="QTD95835.1"/>
    </source>
</evidence>
<proteinExistence type="predicted"/>
<evidence type="ECO:0000313" key="3">
    <source>
        <dbReference type="Proteomes" id="UP000663908"/>
    </source>
</evidence>
<feature type="region of interest" description="Disordered" evidence="1">
    <location>
        <begin position="25"/>
        <end position="48"/>
    </location>
</feature>
<dbReference type="Proteomes" id="UP000663908">
    <property type="component" value="Chromosome"/>
</dbReference>
<name>A0ABX7TKE0_STRCY</name>
<protein>
    <submittedName>
        <fullName evidence="2">Uncharacterized protein</fullName>
    </submittedName>
</protein>
<reference evidence="2 3" key="1">
    <citation type="submission" date="2021-03" db="EMBL/GenBank/DDBJ databases">
        <title>Complete genome sequence of Streptomyces cyanogenus S136, producer of anticancer angucycline landomycin A.</title>
        <authorList>
            <person name="Hrab P."/>
            <person name="Ruckert C."/>
            <person name="Busche T."/>
            <person name="Ostash I."/>
            <person name="Kalinowski J."/>
            <person name="Fedorenko V."/>
            <person name="Yushchuk O."/>
            <person name="Ostash B."/>
        </authorList>
    </citation>
    <scope>NUCLEOTIDE SEQUENCE [LARGE SCALE GENOMIC DNA]</scope>
    <source>
        <strain evidence="2 3">S136</strain>
    </source>
</reference>
<feature type="compositionally biased region" description="Basic and acidic residues" evidence="1">
    <location>
        <begin position="26"/>
        <end position="48"/>
    </location>
</feature>
<keyword evidence="3" id="KW-1185">Reference proteome</keyword>
<evidence type="ECO:0000256" key="1">
    <source>
        <dbReference type="SAM" id="MobiDB-lite"/>
    </source>
</evidence>
<gene>
    <name evidence="2" type="ORF">S1361_00690</name>
</gene>
<accession>A0ABX7TKE0</accession>
<sequence>MAALWEKERDLTAVILTHPFRSEVAAPERPDARSELKHALEREDGGSQ</sequence>
<organism evidence="2 3">
    <name type="scientific">Streptomyces cyanogenus</name>
    <dbReference type="NCBI Taxonomy" id="80860"/>
    <lineage>
        <taxon>Bacteria</taxon>
        <taxon>Bacillati</taxon>
        <taxon>Actinomycetota</taxon>
        <taxon>Actinomycetes</taxon>
        <taxon>Kitasatosporales</taxon>
        <taxon>Streptomycetaceae</taxon>
        <taxon>Streptomyces</taxon>
    </lineage>
</organism>